<dbReference type="RefSeq" id="WP_023366838.1">
    <property type="nucleotide sequence ID" value="NC_022664.1"/>
</dbReference>
<proteinExistence type="predicted"/>
<dbReference type="KEGG" id="spiu:SPICUR_05415"/>
<sequence>MAREYVRPEISEALYDELTEDRHLLINPDPSDLVRALDTVQHRSRERQLEAAALLDSWRRLQSGVLDPVGIAAETHAPAHYQWPMRCTLFQAVTITPHLTGALIERAEIQPGEALSWPIPMTADSHLKRRNAIITAFWMQLSDHDIHQLDRHTAAA</sequence>
<evidence type="ECO:0000313" key="1">
    <source>
        <dbReference type="EMBL" id="AGY92058.1"/>
    </source>
</evidence>
<gene>
    <name evidence="1" type="ORF">SPICUR_05415</name>
</gene>
<dbReference type="EMBL" id="CP005990">
    <property type="protein sequence ID" value="AGY92058.1"/>
    <property type="molecule type" value="Genomic_DNA"/>
</dbReference>
<evidence type="ECO:0000313" key="2">
    <source>
        <dbReference type="Proteomes" id="UP000017640"/>
    </source>
</evidence>
<keyword evidence="2" id="KW-1185">Reference proteome</keyword>
<dbReference type="STRING" id="1335757.SPICUR_05415"/>
<dbReference type="AlphaFoldDB" id="U5T6S1"/>
<dbReference type="Proteomes" id="UP000017640">
    <property type="component" value="Chromosome"/>
</dbReference>
<dbReference type="OrthoDB" id="7067781at2"/>
<protein>
    <submittedName>
        <fullName evidence="1">Uncharacterized protein</fullName>
    </submittedName>
</protein>
<accession>U5T6S1</accession>
<reference evidence="1 2" key="1">
    <citation type="journal article" date="2013" name="BMC Genomics">
        <title>Genomes of "Spiribacter", a streamlined, successful halophilic bacterium.</title>
        <authorList>
            <person name="Lopez-Perez M."/>
            <person name="Ghai R."/>
            <person name="Leon M.J."/>
            <person name="Rodriguez-Olmos A."/>
            <person name="Copa-Patino J.L."/>
            <person name="Soliveri J."/>
            <person name="Sanchez-Porro C."/>
            <person name="Ventosa A."/>
            <person name="Rodriguez-Valera F."/>
        </authorList>
    </citation>
    <scope>NUCLEOTIDE SEQUENCE [LARGE SCALE GENOMIC DNA]</scope>
    <source>
        <strain evidence="1 2">UAH-SP71</strain>
    </source>
</reference>
<dbReference type="HOGENOM" id="CLU_1685481_0_0_6"/>
<name>U5T6S1_9GAMM</name>
<organism evidence="1 2">
    <name type="scientific">Spiribacter curvatus</name>
    <dbReference type="NCBI Taxonomy" id="1335757"/>
    <lineage>
        <taxon>Bacteria</taxon>
        <taxon>Pseudomonadati</taxon>
        <taxon>Pseudomonadota</taxon>
        <taxon>Gammaproteobacteria</taxon>
        <taxon>Chromatiales</taxon>
        <taxon>Ectothiorhodospiraceae</taxon>
        <taxon>Spiribacter</taxon>
    </lineage>
</organism>